<gene>
    <name evidence="2" type="ORF">DFJ69_6072</name>
</gene>
<feature type="domain" description="Aminoglycoside phosphotransferase" evidence="1">
    <location>
        <begin position="8"/>
        <end position="176"/>
    </location>
</feature>
<dbReference type="InterPro" id="IPR011009">
    <property type="entry name" value="Kinase-like_dom_sf"/>
</dbReference>
<evidence type="ECO:0000313" key="3">
    <source>
        <dbReference type="Proteomes" id="UP000256661"/>
    </source>
</evidence>
<protein>
    <submittedName>
        <fullName evidence="2">Phosphotransferase family enzyme</fullName>
    </submittedName>
</protein>
<name>A0A3D9T5K1_9ACTN</name>
<dbReference type="OrthoDB" id="4553308at2"/>
<dbReference type="AlphaFoldDB" id="A0A3D9T5K1"/>
<dbReference type="Pfam" id="PF01636">
    <property type="entry name" value="APH"/>
    <property type="match status" value="1"/>
</dbReference>
<dbReference type="GO" id="GO:0016740">
    <property type="term" value="F:transferase activity"/>
    <property type="evidence" value="ECO:0007669"/>
    <property type="project" value="UniProtKB-KW"/>
</dbReference>
<keyword evidence="2" id="KW-0808">Transferase</keyword>
<organism evidence="2 3">
    <name type="scientific">Thermomonospora umbrina</name>
    <dbReference type="NCBI Taxonomy" id="111806"/>
    <lineage>
        <taxon>Bacteria</taxon>
        <taxon>Bacillati</taxon>
        <taxon>Actinomycetota</taxon>
        <taxon>Actinomycetes</taxon>
        <taxon>Streptosporangiales</taxon>
        <taxon>Thermomonosporaceae</taxon>
        <taxon>Thermomonospora</taxon>
    </lineage>
</organism>
<accession>A0A3D9T5K1</accession>
<evidence type="ECO:0000259" key="1">
    <source>
        <dbReference type="Pfam" id="PF01636"/>
    </source>
</evidence>
<comment type="caution">
    <text evidence="2">The sequence shown here is derived from an EMBL/GenBank/DDBJ whole genome shotgun (WGS) entry which is preliminary data.</text>
</comment>
<sequence>MRPTWTKTYRTSEAAKTAALYHSWIRDLGQLSTPDLLHQDSHTLIFTHVPGHHPSPDDLPAIASTLAGFHIAACRHLASAQMNQPHDIGRGVIISGFTERREQRLRHLLAEPSSLNTPLTAEKVSAWMARVAAHRPTVYKDANIRNFLLTPDVVAVDFDTLTLAPLGYDLAKLIVSAAMTHGPLNFDLMNTTLTTYNEHLSQAGLPTCSNEEFTTWLQMHHVLTSPYIGLNGYRFPWQTTSS</sequence>
<evidence type="ECO:0000313" key="2">
    <source>
        <dbReference type="EMBL" id="REF00526.1"/>
    </source>
</evidence>
<reference evidence="2 3" key="1">
    <citation type="submission" date="2018-08" db="EMBL/GenBank/DDBJ databases">
        <title>Sequencing the genomes of 1000 actinobacteria strains.</title>
        <authorList>
            <person name="Klenk H.-P."/>
        </authorList>
    </citation>
    <scope>NUCLEOTIDE SEQUENCE [LARGE SCALE GENOMIC DNA]</scope>
    <source>
        <strain evidence="2 3">DSM 43927</strain>
    </source>
</reference>
<dbReference type="RefSeq" id="WP_116025667.1">
    <property type="nucleotide sequence ID" value="NZ_QTTT01000001.1"/>
</dbReference>
<dbReference type="Gene3D" id="3.90.1200.10">
    <property type="match status" value="1"/>
</dbReference>
<proteinExistence type="predicted"/>
<keyword evidence="3" id="KW-1185">Reference proteome</keyword>
<dbReference type="EMBL" id="QTTT01000001">
    <property type="protein sequence ID" value="REF00526.1"/>
    <property type="molecule type" value="Genomic_DNA"/>
</dbReference>
<dbReference type="SUPFAM" id="SSF56112">
    <property type="entry name" value="Protein kinase-like (PK-like)"/>
    <property type="match status" value="1"/>
</dbReference>
<dbReference type="Proteomes" id="UP000256661">
    <property type="component" value="Unassembled WGS sequence"/>
</dbReference>
<dbReference type="InterPro" id="IPR002575">
    <property type="entry name" value="Aminoglycoside_PTrfase"/>
</dbReference>